<dbReference type="PROSITE" id="PS51257">
    <property type="entry name" value="PROKAR_LIPOPROTEIN"/>
    <property type="match status" value="1"/>
</dbReference>
<name>A0A371DWN7_9APHY</name>
<gene>
    <name evidence="1" type="ORF">OH76DRAFT_2138</name>
</gene>
<evidence type="ECO:0000313" key="1">
    <source>
        <dbReference type="EMBL" id="RDX56953.1"/>
    </source>
</evidence>
<dbReference type="EMBL" id="KZ857379">
    <property type="protein sequence ID" value="RDX56953.1"/>
    <property type="molecule type" value="Genomic_DNA"/>
</dbReference>
<accession>A0A371DWN7</accession>
<keyword evidence="2" id="KW-1185">Reference proteome</keyword>
<organism evidence="1 2">
    <name type="scientific">Lentinus brumalis</name>
    <dbReference type="NCBI Taxonomy" id="2498619"/>
    <lineage>
        <taxon>Eukaryota</taxon>
        <taxon>Fungi</taxon>
        <taxon>Dikarya</taxon>
        <taxon>Basidiomycota</taxon>
        <taxon>Agaricomycotina</taxon>
        <taxon>Agaricomycetes</taxon>
        <taxon>Polyporales</taxon>
        <taxon>Polyporaceae</taxon>
        <taxon>Lentinus</taxon>
    </lineage>
</organism>
<sequence length="103" mass="11484">MLRPWIALRASTYVGGHPSAQSASSASCLRHPKRLVMGASTYSEVTIIIHSTPDRTMRRRQNIPNVPARCTWTLTSSSTAAGYERAQACDAQERTDERRTHEL</sequence>
<proteinExistence type="predicted"/>
<dbReference type="Proteomes" id="UP000256964">
    <property type="component" value="Unassembled WGS sequence"/>
</dbReference>
<dbReference type="AlphaFoldDB" id="A0A371DWN7"/>
<evidence type="ECO:0000313" key="2">
    <source>
        <dbReference type="Proteomes" id="UP000256964"/>
    </source>
</evidence>
<protein>
    <submittedName>
        <fullName evidence="1">Uncharacterized protein</fullName>
    </submittedName>
</protein>
<reference evidence="1 2" key="1">
    <citation type="journal article" date="2018" name="Biotechnol. Biofuels">
        <title>Integrative visual omics of the white-rot fungus Polyporus brumalis exposes the biotechnological potential of its oxidative enzymes for delignifying raw plant biomass.</title>
        <authorList>
            <person name="Miyauchi S."/>
            <person name="Rancon A."/>
            <person name="Drula E."/>
            <person name="Hage H."/>
            <person name="Chaduli D."/>
            <person name="Favel A."/>
            <person name="Grisel S."/>
            <person name="Henrissat B."/>
            <person name="Herpoel-Gimbert I."/>
            <person name="Ruiz-Duenas F.J."/>
            <person name="Chevret D."/>
            <person name="Hainaut M."/>
            <person name="Lin J."/>
            <person name="Wang M."/>
            <person name="Pangilinan J."/>
            <person name="Lipzen A."/>
            <person name="Lesage-Meessen L."/>
            <person name="Navarro D."/>
            <person name="Riley R."/>
            <person name="Grigoriev I.V."/>
            <person name="Zhou S."/>
            <person name="Raouche S."/>
            <person name="Rosso M.N."/>
        </authorList>
    </citation>
    <scope>NUCLEOTIDE SEQUENCE [LARGE SCALE GENOMIC DNA]</scope>
    <source>
        <strain evidence="1 2">BRFM 1820</strain>
    </source>
</reference>